<dbReference type="CDD" id="cd08561">
    <property type="entry name" value="GDPD_cytoplasmic_ScUgpQ2_like"/>
    <property type="match status" value="1"/>
</dbReference>
<dbReference type="Proteomes" id="UP001143328">
    <property type="component" value="Unassembled WGS sequence"/>
</dbReference>
<proteinExistence type="predicted"/>
<evidence type="ECO:0000313" key="3">
    <source>
        <dbReference type="Proteomes" id="UP001143328"/>
    </source>
</evidence>
<protein>
    <submittedName>
        <fullName evidence="2">Glycerophosphoryl diester phosphodiesterase YhdW</fullName>
    </submittedName>
</protein>
<sequence length="302" mass="32617">MLRVARFLLAPVLLLAIALGVLLLTSKPATAPIALTSLGSAPLVIAHRGGKGLWPENTLFAFQRAAALDVDMVEMDIRRTLDGQLAVIHDADVARTTNGSGAVAQQTLAQLQQLDAGYQWTADGGESYPYRNQGIRIPALAEVLAQYPRIAKSVELKDSNPLAAEQLCQMLQEANQLQRVVVSSFHEPSLQAFREHCPAVATGAGPTSAKLWVVLHWLGLERLLSPSYQVLAIPEERGAMKVDAALVQDAQARGLAVHLWTINEQPAMRHLLDMGAQGLITDYPDRALQLLGRPTVLGANQP</sequence>
<reference evidence="2" key="2">
    <citation type="submission" date="2023-01" db="EMBL/GenBank/DDBJ databases">
        <authorList>
            <person name="Sun Q."/>
            <person name="Evtushenko L."/>
        </authorList>
    </citation>
    <scope>NUCLEOTIDE SEQUENCE</scope>
    <source>
        <strain evidence="2">VKM B-2935</strain>
    </source>
</reference>
<dbReference type="GO" id="GO:0006629">
    <property type="term" value="P:lipid metabolic process"/>
    <property type="evidence" value="ECO:0007669"/>
    <property type="project" value="InterPro"/>
</dbReference>
<dbReference type="EMBL" id="BSFN01000001">
    <property type="protein sequence ID" value="GLK87695.1"/>
    <property type="molecule type" value="Genomic_DNA"/>
</dbReference>
<dbReference type="RefSeq" id="WP_271193926.1">
    <property type="nucleotide sequence ID" value="NZ_BSFN01000001.1"/>
</dbReference>
<dbReference type="AlphaFoldDB" id="A0A9W6K4P5"/>
<reference evidence="2" key="1">
    <citation type="journal article" date="2014" name="Int. J. Syst. Evol. Microbiol.">
        <title>Complete genome sequence of Corynebacterium casei LMG S-19264T (=DSM 44701T), isolated from a smear-ripened cheese.</title>
        <authorList>
            <consortium name="US DOE Joint Genome Institute (JGI-PGF)"/>
            <person name="Walter F."/>
            <person name="Albersmeier A."/>
            <person name="Kalinowski J."/>
            <person name="Ruckert C."/>
        </authorList>
    </citation>
    <scope>NUCLEOTIDE SEQUENCE</scope>
    <source>
        <strain evidence="2">VKM B-2935</strain>
    </source>
</reference>
<dbReference type="PANTHER" id="PTHR46211:SF14">
    <property type="entry name" value="GLYCEROPHOSPHODIESTER PHOSPHODIESTERASE"/>
    <property type="match status" value="1"/>
</dbReference>
<accession>A0A9W6K4P5</accession>
<dbReference type="GO" id="GO:0008081">
    <property type="term" value="F:phosphoric diester hydrolase activity"/>
    <property type="evidence" value="ECO:0007669"/>
    <property type="project" value="InterPro"/>
</dbReference>
<feature type="domain" description="GP-PDE" evidence="1">
    <location>
        <begin position="42"/>
        <end position="291"/>
    </location>
</feature>
<dbReference type="Pfam" id="PF03009">
    <property type="entry name" value="GDPD"/>
    <property type="match status" value="1"/>
</dbReference>
<gene>
    <name evidence="2" type="primary">yhdW</name>
    <name evidence="2" type="ORF">GCM10017655_07570</name>
</gene>
<dbReference type="PANTHER" id="PTHR46211">
    <property type="entry name" value="GLYCEROPHOSPHORYL DIESTER PHOSPHODIESTERASE"/>
    <property type="match status" value="1"/>
</dbReference>
<comment type="caution">
    <text evidence="2">The sequence shown here is derived from an EMBL/GenBank/DDBJ whole genome shotgun (WGS) entry which is preliminary data.</text>
</comment>
<evidence type="ECO:0000259" key="1">
    <source>
        <dbReference type="PROSITE" id="PS51704"/>
    </source>
</evidence>
<name>A0A9W6K4P5_9PSED</name>
<organism evidence="2 3">
    <name type="scientific">Pseudomonas turukhanskensis</name>
    <dbReference type="NCBI Taxonomy" id="1806536"/>
    <lineage>
        <taxon>Bacteria</taxon>
        <taxon>Pseudomonadati</taxon>
        <taxon>Pseudomonadota</taxon>
        <taxon>Gammaproteobacteria</taxon>
        <taxon>Pseudomonadales</taxon>
        <taxon>Pseudomonadaceae</taxon>
        <taxon>Pseudomonas</taxon>
    </lineage>
</organism>
<dbReference type="PROSITE" id="PS51704">
    <property type="entry name" value="GP_PDE"/>
    <property type="match status" value="1"/>
</dbReference>
<evidence type="ECO:0000313" key="2">
    <source>
        <dbReference type="EMBL" id="GLK87695.1"/>
    </source>
</evidence>
<dbReference type="SUPFAM" id="SSF51695">
    <property type="entry name" value="PLC-like phosphodiesterases"/>
    <property type="match status" value="1"/>
</dbReference>
<dbReference type="InterPro" id="IPR017946">
    <property type="entry name" value="PLC-like_Pdiesterase_TIM-brl"/>
</dbReference>
<keyword evidence="3" id="KW-1185">Reference proteome</keyword>
<dbReference type="Gene3D" id="3.20.20.190">
    <property type="entry name" value="Phosphatidylinositol (PI) phosphodiesterase"/>
    <property type="match status" value="1"/>
</dbReference>
<dbReference type="InterPro" id="IPR030395">
    <property type="entry name" value="GP_PDE_dom"/>
</dbReference>